<evidence type="ECO:0000313" key="4">
    <source>
        <dbReference type="Proteomes" id="UP001182556"/>
    </source>
</evidence>
<sequence>MSRTTSMDVHPDVRSSPMHASFPSSPSTSLTAFSPSTSPPPLRNPPKLPIHVGDMAAEKVLAPSPGSPGTTRGLWGYWKPRRKMNLLLVMALISAGVLWSRWDHLGDVQAGSLTQLEHPGVVIGENGVYNPMPTDTVRHPHRPDLTPPTPIQTWGLDLSASHFLDGLTPWPENPPYEDQPPLSALGHVADSVYNFGPSTLPEYFAQLSQFIDVAFPPSLTKPLRDRLAGYLHSGTDAKTEKWDVRKAIWQTDKDESRVNEDSVKGWKQGLAKDEGWQWEMVPDRKASKYVAKMLGGSRMEAVWNALPSGILRSDMLRYLLLVLEGGIYTDTDTILLKSPSHWGQGAKLWRDGAGWLDGSSLERIQVGDSPDDVLGPPSVIVGVEADVGEREDWHDWWARPMQIVQWTIASAPSHPIALSALLRILHATGRAVEWAHDHASKVKALNDLGRYSESRKLLETDVMAEPKQGGPVGVMDWTGPGVWTDAVLSYLRVKYGMAWVDLKGIQEPLRVGDIVILPVTGFSPGVGNFGAQPAWHSQAMVEHKFRGSWKGD</sequence>
<comment type="similarity">
    <text evidence="1">Belongs to the glycosyltransferase 32 family.</text>
</comment>
<protein>
    <recommendedName>
        <fullName evidence="5">Alpha-1,6-mannosyltransferase</fullName>
    </recommendedName>
</protein>
<keyword evidence="4" id="KW-1185">Reference proteome</keyword>
<dbReference type="EMBL" id="JAODAN010000007">
    <property type="protein sequence ID" value="KAK1922929.1"/>
    <property type="molecule type" value="Genomic_DNA"/>
</dbReference>
<evidence type="ECO:0000256" key="2">
    <source>
        <dbReference type="SAM" id="MobiDB-lite"/>
    </source>
</evidence>
<evidence type="ECO:0000256" key="1">
    <source>
        <dbReference type="ARBA" id="ARBA00009003"/>
    </source>
</evidence>
<dbReference type="GO" id="GO:0000136">
    <property type="term" value="C:mannan polymerase complex"/>
    <property type="evidence" value="ECO:0007669"/>
    <property type="project" value="TreeGrafter"/>
</dbReference>
<dbReference type="Pfam" id="PF04488">
    <property type="entry name" value="Gly_transf_sug"/>
    <property type="match status" value="1"/>
</dbReference>
<feature type="region of interest" description="Disordered" evidence="2">
    <location>
        <begin position="1"/>
        <end position="50"/>
    </location>
</feature>
<feature type="compositionally biased region" description="Pro residues" evidence="2">
    <location>
        <begin position="37"/>
        <end position="48"/>
    </location>
</feature>
<name>A0AAD9CY70_PAPLA</name>
<evidence type="ECO:0000313" key="3">
    <source>
        <dbReference type="EMBL" id="KAK1922929.1"/>
    </source>
</evidence>
<dbReference type="InterPro" id="IPR007577">
    <property type="entry name" value="GlycoTrfase_DXD_sugar-bd_CS"/>
</dbReference>
<dbReference type="AlphaFoldDB" id="A0AAD9CY70"/>
<comment type="caution">
    <text evidence="3">The sequence shown here is derived from an EMBL/GenBank/DDBJ whole genome shotgun (WGS) entry which is preliminary data.</text>
</comment>
<dbReference type="Proteomes" id="UP001182556">
    <property type="component" value="Unassembled WGS sequence"/>
</dbReference>
<dbReference type="SUPFAM" id="SSF53448">
    <property type="entry name" value="Nucleotide-diphospho-sugar transferases"/>
    <property type="match status" value="1"/>
</dbReference>
<proteinExistence type="inferred from homology"/>
<organism evidence="3 4">
    <name type="scientific">Papiliotrema laurentii</name>
    <name type="common">Cryptococcus laurentii</name>
    <dbReference type="NCBI Taxonomy" id="5418"/>
    <lineage>
        <taxon>Eukaryota</taxon>
        <taxon>Fungi</taxon>
        <taxon>Dikarya</taxon>
        <taxon>Basidiomycota</taxon>
        <taxon>Agaricomycotina</taxon>
        <taxon>Tremellomycetes</taxon>
        <taxon>Tremellales</taxon>
        <taxon>Rhynchogastremaceae</taxon>
        <taxon>Papiliotrema</taxon>
    </lineage>
</organism>
<dbReference type="InterPro" id="IPR029044">
    <property type="entry name" value="Nucleotide-diphossugar_trans"/>
</dbReference>
<dbReference type="GO" id="GO:0000009">
    <property type="term" value="F:alpha-1,6-mannosyltransferase activity"/>
    <property type="evidence" value="ECO:0007669"/>
    <property type="project" value="InterPro"/>
</dbReference>
<reference evidence="3" key="1">
    <citation type="submission" date="2023-02" db="EMBL/GenBank/DDBJ databases">
        <title>Identification and recombinant expression of a fungal hydrolase from Papiliotrema laurentii that hydrolyzes apple cutin and clears colloidal polyester polyurethane.</title>
        <authorList>
            <consortium name="DOE Joint Genome Institute"/>
            <person name="Roman V.A."/>
            <person name="Bojanowski C."/>
            <person name="Crable B.R."/>
            <person name="Wagner D.N."/>
            <person name="Hung C.S."/>
            <person name="Nadeau L.J."/>
            <person name="Schratz L."/>
            <person name="Haridas S."/>
            <person name="Pangilinan J."/>
            <person name="Lipzen A."/>
            <person name="Na H."/>
            <person name="Yan M."/>
            <person name="Ng V."/>
            <person name="Grigoriev I.V."/>
            <person name="Spatafora J.W."/>
            <person name="Barlow D."/>
            <person name="Biffinger J."/>
            <person name="Kelley-Loughnane N."/>
            <person name="Varaljay V.A."/>
            <person name="Crookes-Goodson W.J."/>
        </authorList>
    </citation>
    <scope>NUCLEOTIDE SEQUENCE</scope>
    <source>
        <strain evidence="3">5307AH</strain>
    </source>
</reference>
<accession>A0AAD9CY70</accession>
<evidence type="ECO:0008006" key="5">
    <source>
        <dbReference type="Google" id="ProtNLM"/>
    </source>
</evidence>
<dbReference type="PANTHER" id="PTHR31834:SF1">
    <property type="entry name" value="INITIATION-SPECIFIC ALPHA-1,6-MANNOSYLTRANSFERASE"/>
    <property type="match status" value="1"/>
</dbReference>
<dbReference type="InterPro" id="IPR039367">
    <property type="entry name" value="Och1-like"/>
</dbReference>
<dbReference type="GO" id="GO:0006487">
    <property type="term" value="P:protein N-linked glycosylation"/>
    <property type="evidence" value="ECO:0007669"/>
    <property type="project" value="TreeGrafter"/>
</dbReference>
<gene>
    <name evidence="3" type="ORF">DB88DRAFT_493174</name>
</gene>
<dbReference type="PANTHER" id="PTHR31834">
    <property type="entry name" value="INITIATION-SPECIFIC ALPHA-1,6-MANNOSYLTRANSFERASE"/>
    <property type="match status" value="1"/>
</dbReference>
<feature type="compositionally biased region" description="Polar residues" evidence="2">
    <location>
        <begin position="22"/>
        <end position="33"/>
    </location>
</feature>
<dbReference type="Gene3D" id="3.90.550.20">
    <property type="match status" value="1"/>
</dbReference>